<dbReference type="AlphaFoldDB" id="A0AAX4HNL4"/>
<accession>A0AAX4HNL4</accession>
<dbReference type="PROSITE" id="PS51257">
    <property type="entry name" value="PROKAR_LIPOPROTEIN"/>
    <property type="match status" value="1"/>
</dbReference>
<name>A0AAX4HNL4_9BACT</name>
<evidence type="ECO:0000313" key="2">
    <source>
        <dbReference type="Proteomes" id="UP001324634"/>
    </source>
</evidence>
<keyword evidence="2" id="KW-1185">Reference proteome</keyword>
<proteinExistence type="predicted"/>
<dbReference type="EMBL" id="CP139487">
    <property type="protein sequence ID" value="WPU64778.1"/>
    <property type="molecule type" value="Genomic_DNA"/>
</dbReference>
<protein>
    <recommendedName>
        <fullName evidence="3">Lipoprotein</fullName>
    </recommendedName>
</protein>
<gene>
    <name evidence="1" type="ORF">SOO65_18960</name>
</gene>
<evidence type="ECO:0000313" key="1">
    <source>
        <dbReference type="EMBL" id="WPU64778.1"/>
    </source>
</evidence>
<dbReference type="KEGG" id="psti:SOO65_18960"/>
<dbReference type="RefSeq" id="WP_321394223.1">
    <property type="nucleotide sequence ID" value="NZ_CP139487.1"/>
</dbReference>
<evidence type="ECO:0008006" key="3">
    <source>
        <dbReference type="Google" id="ProtNLM"/>
    </source>
</evidence>
<dbReference type="Proteomes" id="UP001324634">
    <property type="component" value="Chromosome"/>
</dbReference>
<organism evidence="1 2">
    <name type="scientific">Peredibacter starrii</name>
    <dbReference type="NCBI Taxonomy" id="28202"/>
    <lineage>
        <taxon>Bacteria</taxon>
        <taxon>Pseudomonadati</taxon>
        <taxon>Bdellovibrionota</taxon>
        <taxon>Bacteriovoracia</taxon>
        <taxon>Bacteriovoracales</taxon>
        <taxon>Bacteriovoracaceae</taxon>
        <taxon>Peredibacter</taxon>
    </lineage>
</organism>
<sequence>MKRRSLILSLFLLTSCADLYTGRSYLTEMESDDSRFFNPRDDFPVVGGDSGRFWNTEEETRARTPASLGDIAEENRKRSLRQELRELESSQSEDELYQKYQHKFGTVSERIYFLELPPRERRDYLASRGFLEEEKVEMTSERERAFAVRGQDILLGMSKNEVVESWGKPLRIEIAGNPTYENERWLYRVKNGQKFIYFEGGQVQGWE</sequence>
<reference evidence="1 2" key="1">
    <citation type="submission" date="2023-11" db="EMBL/GenBank/DDBJ databases">
        <title>Peredibacter starrii A3.12.</title>
        <authorList>
            <person name="Mitchell R.J."/>
        </authorList>
    </citation>
    <scope>NUCLEOTIDE SEQUENCE [LARGE SCALE GENOMIC DNA]</scope>
    <source>
        <strain evidence="1 2">A3.12</strain>
    </source>
</reference>